<dbReference type="SUPFAM" id="SSF54909">
    <property type="entry name" value="Dimeric alpha+beta barrel"/>
    <property type="match status" value="1"/>
</dbReference>
<keyword evidence="5" id="KW-1185">Reference proteome</keyword>
<feature type="signal peptide" evidence="2">
    <location>
        <begin position="1"/>
        <end position="20"/>
    </location>
</feature>
<dbReference type="EMBL" id="CABFNP030001209">
    <property type="protein sequence ID" value="CAI6092433.1"/>
    <property type="molecule type" value="Genomic_DNA"/>
</dbReference>
<evidence type="ECO:0000313" key="4">
    <source>
        <dbReference type="EMBL" id="CAI6092433.1"/>
    </source>
</evidence>
<protein>
    <recommendedName>
        <fullName evidence="3">EthD domain-containing protein</fullName>
    </recommendedName>
</protein>
<gene>
    <name evidence="4" type="ORF">CCHLO57077_00017980</name>
</gene>
<keyword evidence="2" id="KW-0732">Signal</keyword>
<feature type="domain" description="EthD" evidence="3">
    <location>
        <begin position="74"/>
        <end position="170"/>
    </location>
</feature>
<comment type="caution">
    <text evidence="4">The sequence shown here is derived from an EMBL/GenBank/DDBJ whole genome shotgun (WGS) entry which is preliminary data.</text>
</comment>
<dbReference type="GO" id="GO:0016491">
    <property type="term" value="F:oxidoreductase activity"/>
    <property type="evidence" value="ECO:0007669"/>
    <property type="project" value="InterPro"/>
</dbReference>
<dbReference type="InterPro" id="IPR011008">
    <property type="entry name" value="Dimeric_a/b-barrel"/>
</dbReference>
<evidence type="ECO:0000256" key="2">
    <source>
        <dbReference type="SAM" id="SignalP"/>
    </source>
</evidence>
<dbReference type="Pfam" id="PF07110">
    <property type="entry name" value="EthD"/>
    <property type="match status" value="1"/>
</dbReference>
<sequence length="189" mass="20228">MKSSWFPILAGSLLVQSALASPACGPGTGIGCLNHHARSIPVVDGETSSLGKRDGGMETIPADTTTVYILLARKAGTTMAEFKDYYENHHVPLITELVFQGELRPLSYGRNYINRNNTGSLIGAGAAAFGHDCITTVICRDAAHRDALFAQFTKQGVPIATDEANFLDRSKSVMIFPENSLVTVPTTEA</sequence>
<organism evidence="4 5">
    <name type="scientific">Clonostachys chloroleuca</name>
    <dbReference type="NCBI Taxonomy" id="1926264"/>
    <lineage>
        <taxon>Eukaryota</taxon>
        <taxon>Fungi</taxon>
        <taxon>Dikarya</taxon>
        <taxon>Ascomycota</taxon>
        <taxon>Pezizomycotina</taxon>
        <taxon>Sordariomycetes</taxon>
        <taxon>Hypocreomycetidae</taxon>
        <taxon>Hypocreales</taxon>
        <taxon>Bionectriaceae</taxon>
        <taxon>Clonostachys</taxon>
    </lineage>
</organism>
<dbReference type="InterPro" id="IPR009799">
    <property type="entry name" value="EthD_dom"/>
</dbReference>
<accession>A0AA35Q1M4</accession>
<name>A0AA35Q1M4_9HYPO</name>
<feature type="chain" id="PRO_5041355486" description="EthD domain-containing protein" evidence="2">
    <location>
        <begin position="21"/>
        <end position="189"/>
    </location>
</feature>
<evidence type="ECO:0000259" key="3">
    <source>
        <dbReference type="Pfam" id="PF07110"/>
    </source>
</evidence>
<reference evidence="4" key="1">
    <citation type="submission" date="2023-01" db="EMBL/GenBank/DDBJ databases">
        <authorList>
            <person name="Piombo E."/>
        </authorList>
    </citation>
    <scope>NUCLEOTIDE SEQUENCE</scope>
</reference>
<dbReference type="Proteomes" id="UP001160390">
    <property type="component" value="Unassembled WGS sequence"/>
</dbReference>
<evidence type="ECO:0000313" key="5">
    <source>
        <dbReference type="Proteomes" id="UP001160390"/>
    </source>
</evidence>
<dbReference type="Gene3D" id="3.30.70.100">
    <property type="match status" value="1"/>
</dbReference>
<dbReference type="AlphaFoldDB" id="A0AA35Q1M4"/>
<evidence type="ECO:0000256" key="1">
    <source>
        <dbReference type="ARBA" id="ARBA00005986"/>
    </source>
</evidence>
<dbReference type="PROSITE" id="PS51257">
    <property type="entry name" value="PROKAR_LIPOPROTEIN"/>
    <property type="match status" value="1"/>
</dbReference>
<comment type="similarity">
    <text evidence="1">Belongs to the tpcK family.</text>
</comment>
<proteinExistence type="inferred from homology"/>